<dbReference type="EMBL" id="JABSTQ010009332">
    <property type="protein sequence ID" value="KAG0430354.1"/>
    <property type="molecule type" value="Genomic_DNA"/>
</dbReference>
<evidence type="ECO:0000313" key="2">
    <source>
        <dbReference type="Proteomes" id="UP000805193"/>
    </source>
</evidence>
<sequence length="163" mass="17487">MVKPTAPGTGLMIHARFEYGSCHRQFENRARWGRECATCCLRTRAKCDIHPHVLAQRNRAVVGIGRSVPADRGVLFFCIGSMKPGRLGGARAGRPTTEANGRSHPSEPRKMAARLPLARPTPEIRSRHAGALSSPTTGKNGPVAAVGSTIGESLRGDTQNRAL</sequence>
<organism evidence="1 2">
    <name type="scientific">Ixodes persulcatus</name>
    <name type="common">Taiga tick</name>
    <dbReference type="NCBI Taxonomy" id="34615"/>
    <lineage>
        <taxon>Eukaryota</taxon>
        <taxon>Metazoa</taxon>
        <taxon>Ecdysozoa</taxon>
        <taxon>Arthropoda</taxon>
        <taxon>Chelicerata</taxon>
        <taxon>Arachnida</taxon>
        <taxon>Acari</taxon>
        <taxon>Parasitiformes</taxon>
        <taxon>Ixodida</taxon>
        <taxon>Ixodoidea</taxon>
        <taxon>Ixodidae</taxon>
        <taxon>Ixodinae</taxon>
        <taxon>Ixodes</taxon>
    </lineage>
</organism>
<dbReference type="Proteomes" id="UP000805193">
    <property type="component" value="Unassembled WGS sequence"/>
</dbReference>
<keyword evidence="2" id="KW-1185">Reference proteome</keyword>
<protein>
    <submittedName>
        <fullName evidence="1">Uncharacterized protein</fullName>
    </submittedName>
</protein>
<gene>
    <name evidence="1" type="ORF">HPB47_022763</name>
</gene>
<reference evidence="1 2" key="1">
    <citation type="journal article" date="2020" name="Cell">
        <title>Large-Scale Comparative Analyses of Tick Genomes Elucidate Their Genetic Diversity and Vector Capacities.</title>
        <authorList>
            <consortium name="Tick Genome and Microbiome Consortium (TIGMIC)"/>
            <person name="Jia N."/>
            <person name="Wang J."/>
            <person name="Shi W."/>
            <person name="Du L."/>
            <person name="Sun Y."/>
            <person name="Zhan W."/>
            <person name="Jiang J.F."/>
            <person name="Wang Q."/>
            <person name="Zhang B."/>
            <person name="Ji P."/>
            <person name="Bell-Sakyi L."/>
            <person name="Cui X.M."/>
            <person name="Yuan T.T."/>
            <person name="Jiang B.G."/>
            <person name="Yang W.F."/>
            <person name="Lam T.T."/>
            <person name="Chang Q.C."/>
            <person name="Ding S.J."/>
            <person name="Wang X.J."/>
            <person name="Zhu J.G."/>
            <person name="Ruan X.D."/>
            <person name="Zhao L."/>
            <person name="Wei J.T."/>
            <person name="Ye R.Z."/>
            <person name="Que T.C."/>
            <person name="Du C.H."/>
            <person name="Zhou Y.H."/>
            <person name="Cheng J.X."/>
            <person name="Dai P.F."/>
            <person name="Guo W.B."/>
            <person name="Han X.H."/>
            <person name="Huang E.J."/>
            <person name="Li L.F."/>
            <person name="Wei W."/>
            <person name="Gao Y.C."/>
            <person name="Liu J.Z."/>
            <person name="Shao H.Z."/>
            <person name="Wang X."/>
            <person name="Wang C.C."/>
            <person name="Yang T.C."/>
            <person name="Huo Q.B."/>
            <person name="Li W."/>
            <person name="Chen H.Y."/>
            <person name="Chen S.E."/>
            <person name="Zhou L.G."/>
            <person name="Ni X.B."/>
            <person name="Tian J.H."/>
            <person name="Sheng Y."/>
            <person name="Liu T."/>
            <person name="Pan Y.S."/>
            <person name="Xia L.Y."/>
            <person name="Li J."/>
            <person name="Zhao F."/>
            <person name="Cao W.C."/>
        </authorList>
    </citation>
    <scope>NUCLEOTIDE SEQUENCE [LARGE SCALE GENOMIC DNA]</scope>
    <source>
        <strain evidence="1">Iper-2018</strain>
    </source>
</reference>
<evidence type="ECO:0000313" key="1">
    <source>
        <dbReference type="EMBL" id="KAG0430354.1"/>
    </source>
</evidence>
<proteinExistence type="predicted"/>
<accession>A0AC60Q8U1</accession>
<name>A0AC60Q8U1_IXOPE</name>
<comment type="caution">
    <text evidence="1">The sequence shown here is derived from an EMBL/GenBank/DDBJ whole genome shotgun (WGS) entry which is preliminary data.</text>
</comment>